<dbReference type="AlphaFoldDB" id="A0A8T0USQ2"/>
<keyword evidence="1" id="KW-0812">Transmembrane</keyword>
<evidence type="ECO:0000313" key="2">
    <source>
        <dbReference type="EMBL" id="KAG2623833.1"/>
    </source>
</evidence>
<protein>
    <submittedName>
        <fullName evidence="2">Uncharacterized protein</fullName>
    </submittedName>
</protein>
<name>A0A8T0USQ2_PANVG</name>
<gene>
    <name evidence="2" type="ORF">PVAP13_3KG082400</name>
</gene>
<keyword evidence="1" id="KW-0472">Membrane</keyword>
<organism evidence="2 3">
    <name type="scientific">Panicum virgatum</name>
    <name type="common">Blackwell switchgrass</name>
    <dbReference type="NCBI Taxonomy" id="38727"/>
    <lineage>
        <taxon>Eukaryota</taxon>
        <taxon>Viridiplantae</taxon>
        <taxon>Streptophyta</taxon>
        <taxon>Embryophyta</taxon>
        <taxon>Tracheophyta</taxon>
        <taxon>Spermatophyta</taxon>
        <taxon>Magnoliopsida</taxon>
        <taxon>Liliopsida</taxon>
        <taxon>Poales</taxon>
        <taxon>Poaceae</taxon>
        <taxon>PACMAD clade</taxon>
        <taxon>Panicoideae</taxon>
        <taxon>Panicodae</taxon>
        <taxon>Paniceae</taxon>
        <taxon>Panicinae</taxon>
        <taxon>Panicum</taxon>
        <taxon>Panicum sect. Hiantes</taxon>
    </lineage>
</organism>
<evidence type="ECO:0000256" key="1">
    <source>
        <dbReference type="SAM" id="Phobius"/>
    </source>
</evidence>
<comment type="caution">
    <text evidence="2">The sequence shown here is derived from an EMBL/GenBank/DDBJ whole genome shotgun (WGS) entry which is preliminary data.</text>
</comment>
<evidence type="ECO:0000313" key="3">
    <source>
        <dbReference type="Proteomes" id="UP000823388"/>
    </source>
</evidence>
<accession>A0A8T0USQ2</accession>
<keyword evidence="1" id="KW-1133">Transmembrane helix</keyword>
<dbReference type="Proteomes" id="UP000823388">
    <property type="component" value="Chromosome 3K"/>
</dbReference>
<feature type="transmembrane region" description="Helical" evidence="1">
    <location>
        <begin position="67"/>
        <end position="90"/>
    </location>
</feature>
<proteinExistence type="predicted"/>
<reference evidence="2" key="1">
    <citation type="submission" date="2020-05" db="EMBL/GenBank/DDBJ databases">
        <title>WGS assembly of Panicum virgatum.</title>
        <authorList>
            <person name="Lovell J.T."/>
            <person name="Jenkins J."/>
            <person name="Shu S."/>
            <person name="Juenger T.E."/>
            <person name="Schmutz J."/>
        </authorList>
    </citation>
    <scope>NUCLEOTIDE SEQUENCE</scope>
    <source>
        <strain evidence="2">AP13</strain>
    </source>
</reference>
<sequence length="100" mass="11506">MLLKPVCTGYQYTCFHFLLFGNETFANTFSVSLIWCRQVGLCCLGPVLKENIPIAILYVPVPYLPTLFLLFDSCPCKIMPLLFSLLLMLFEKHSFFKKKS</sequence>
<dbReference type="EMBL" id="CM029041">
    <property type="protein sequence ID" value="KAG2623833.1"/>
    <property type="molecule type" value="Genomic_DNA"/>
</dbReference>
<keyword evidence="3" id="KW-1185">Reference proteome</keyword>